<dbReference type="PIRSF" id="PIRSF004682">
    <property type="entry name" value="GmhB"/>
    <property type="match status" value="1"/>
</dbReference>
<keyword evidence="5 7" id="KW-0119">Carbohydrate metabolism</keyword>
<dbReference type="Gene3D" id="3.40.50.1000">
    <property type="entry name" value="HAD superfamily/HAD-like"/>
    <property type="match status" value="1"/>
</dbReference>
<keyword evidence="4 7" id="KW-0378">Hydrolase</keyword>
<dbReference type="EMBL" id="JAUSUD010000002">
    <property type="protein sequence ID" value="MDQ0229450.1"/>
    <property type="molecule type" value="Genomic_DNA"/>
</dbReference>
<comment type="similarity">
    <text evidence="7">Belongs to the gmhB family.</text>
</comment>
<proteinExistence type="inferred from homology"/>
<evidence type="ECO:0000256" key="3">
    <source>
        <dbReference type="ARBA" id="ARBA00022723"/>
    </source>
</evidence>
<evidence type="ECO:0000256" key="2">
    <source>
        <dbReference type="ARBA" id="ARBA00022490"/>
    </source>
</evidence>
<sequence length="177" mass="20030">MNRAVFLDRDGVVNEVLSNRVKFVNKPEQFYLLEGVGEGIKRLKDAGYYIFVVTNQGGIGLGYMKEAMLHKVHKKMVRLIEEEGGHVDDIVYCPHKPHEGCVCRKPEPEMINRLAEKYDIQLNKSYMIGDRDVDILAGKKAGTKTIMIGPKAEDADYRFSSLLEAAIWIIAQESIND</sequence>
<dbReference type="Proteomes" id="UP001234495">
    <property type="component" value="Unassembled WGS sequence"/>
</dbReference>
<name>A0ABT9ZB10_9BACI</name>
<dbReference type="NCBIfam" id="TIGR01662">
    <property type="entry name" value="HAD-SF-IIIA"/>
    <property type="match status" value="1"/>
</dbReference>
<dbReference type="InterPro" id="IPR004446">
    <property type="entry name" value="Heptose_bisP_phosphatase"/>
</dbReference>
<evidence type="ECO:0000256" key="4">
    <source>
        <dbReference type="ARBA" id="ARBA00022801"/>
    </source>
</evidence>
<protein>
    <recommendedName>
        <fullName evidence="6 7">D,D-heptose 1,7-bisphosphate phosphatase</fullName>
        <ecNumber evidence="7">3.1.3.-</ecNumber>
    </recommendedName>
</protein>
<dbReference type="GO" id="GO:0034200">
    <property type="term" value="F:D-glycero-beta-D-manno-heptose 1,7-bisphosphate 7-phosphatase activity"/>
    <property type="evidence" value="ECO:0007669"/>
    <property type="project" value="UniProtKB-EC"/>
</dbReference>
<dbReference type="CDD" id="cd07503">
    <property type="entry name" value="HAD_HisB-N"/>
    <property type="match status" value="1"/>
</dbReference>
<dbReference type="SUPFAM" id="SSF56784">
    <property type="entry name" value="HAD-like"/>
    <property type="match status" value="1"/>
</dbReference>
<organism evidence="8 9">
    <name type="scientific">Metabacillus malikii</name>
    <dbReference type="NCBI Taxonomy" id="1504265"/>
    <lineage>
        <taxon>Bacteria</taxon>
        <taxon>Bacillati</taxon>
        <taxon>Bacillota</taxon>
        <taxon>Bacilli</taxon>
        <taxon>Bacillales</taxon>
        <taxon>Bacillaceae</taxon>
        <taxon>Metabacillus</taxon>
    </lineage>
</organism>
<evidence type="ECO:0000256" key="1">
    <source>
        <dbReference type="ARBA" id="ARBA00004496"/>
    </source>
</evidence>
<evidence type="ECO:0000313" key="8">
    <source>
        <dbReference type="EMBL" id="MDQ0229450.1"/>
    </source>
</evidence>
<keyword evidence="9" id="KW-1185">Reference proteome</keyword>
<dbReference type="EC" id="3.1.3.-" evidence="7"/>
<dbReference type="NCBIfam" id="TIGR01656">
    <property type="entry name" value="Histidinol-ppas"/>
    <property type="match status" value="1"/>
</dbReference>
<evidence type="ECO:0000313" key="9">
    <source>
        <dbReference type="Proteomes" id="UP001234495"/>
    </source>
</evidence>
<evidence type="ECO:0000256" key="5">
    <source>
        <dbReference type="ARBA" id="ARBA00023277"/>
    </source>
</evidence>
<accession>A0ABT9ZB10</accession>
<dbReference type="InterPro" id="IPR036412">
    <property type="entry name" value="HAD-like_sf"/>
</dbReference>
<comment type="subcellular location">
    <subcellularLocation>
        <location evidence="1 7">Cytoplasm</location>
    </subcellularLocation>
</comment>
<evidence type="ECO:0000256" key="7">
    <source>
        <dbReference type="PIRNR" id="PIRNR004682"/>
    </source>
</evidence>
<gene>
    <name evidence="8" type="ORF">J2S19_000701</name>
</gene>
<reference evidence="8 9" key="1">
    <citation type="submission" date="2023-07" db="EMBL/GenBank/DDBJ databases">
        <title>Genomic Encyclopedia of Type Strains, Phase IV (KMG-IV): sequencing the most valuable type-strain genomes for metagenomic binning, comparative biology and taxonomic classification.</title>
        <authorList>
            <person name="Goeker M."/>
        </authorList>
    </citation>
    <scope>NUCLEOTIDE SEQUENCE [LARGE SCALE GENOMIC DNA]</scope>
    <source>
        <strain evidence="8 9">DSM 29005</strain>
    </source>
</reference>
<comment type="caution">
    <text evidence="8">The sequence shown here is derived from an EMBL/GenBank/DDBJ whole genome shotgun (WGS) entry which is preliminary data.</text>
</comment>
<dbReference type="InterPro" id="IPR023214">
    <property type="entry name" value="HAD_sf"/>
</dbReference>
<dbReference type="Pfam" id="PF13242">
    <property type="entry name" value="Hydrolase_like"/>
    <property type="match status" value="1"/>
</dbReference>
<evidence type="ECO:0000256" key="6">
    <source>
        <dbReference type="ARBA" id="ARBA00031828"/>
    </source>
</evidence>
<dbReference type="InterPro" id="IPR006543">
    <property type="entry name" value="Histidinol-phos"/>
</dbReference>
<keyword evidence="2 7" id="KW-0963">Cytoplasm</keyword>
<dbReference type="PANTHER" id="PTHR42891">
    <property type="entry name" value="D-GLYCERO-BETA-D-MANNO-HEPTOSE-1,7-BISPHOSPHATE 7-PHOSPHATASE"/>
    <property type="match status" value="1"/>
</dbReference>
<dbReference type="PANTHER" id="PTHR42891:SF1">
    <property type="entry name" value="D-GLYCERO-BETA-D-MANNO-HEPTOSE-1,7-BISPHOSPHATE 7-PHOSPHATASE"/>
    <property type="match status" value="1"/>
</dbReference>
<keyword evidence="3" id="KW-0479">Metal-binding</keyword>
<dbReference type="RefSeq" id="WP_307337167.1">
    <property type="nucleotide sequence ID" value="NZ_JAUSUD010000002.1"/>
</dbReference>
<dbReference type="InterPro" id="IPR006549">
    <property type="entry name" value="HAD-SF_hydro_IIIA"/>
</dbReference>